<keyword evidence="1" id="KW-0285">Flavoprotein</keyword>
<dbReference type="Gene3D" id="1.20.140.10">
    <property type="entry name" value="Butyryl-CoA Dehydrogenase, subunit A, domain 3"/>
    <property type="match status" value="1"/>
</dbReference>
<dbReference type="SUPFAM" id="SSF56645">
    <property type="entry name" value="Acyl-CoA dehydrogenase NM domain-like"/>
    <property type="match status" value="1"/>
</dbReference>
<dbReference type="InterPro" id="IPR009100">
    <property type="entry name" value="AcylCoA_DH/oxidase_NM_dom_sf"/>
</dbReference>
<evidence type="ECO:0000259" key="5">
    <source>
        <dbReference type="Pfam" id="PF03241"/>
    </source>
</evidence>
<dbReference type="GO" id="GO:0016712">
    <property type="term" value="F:oxidoreductase activity, acting on paired donors, with incorporation or reduction of molecular oxygen, reduced flavin or flavoprotein as one donor, and incorporation of one atom of oxygen"/>
    <property type="evidence" value="ECO:0007669"/>
    <property type="project" value="InterPro"/>
</dbReference>
<name>A0A268ABI6_9BACI</name>
<dbReference type="InterPro" id="IPR024719">
    <property type="entry name" value="HpaB/PvcC/4-BUDH_C"/>
</dbReference>
<dbReference type="PANTHER" id="PTHR36117:SF3">
    <property type="entry name" value="4-HYDROXYPHENYLACETATE 3-MONOOXYGENASE-RELATED"/>
    <property type="match status" value="1"/>
</dbReference>
<feature type="binding site" evidence="4">
    <location>
        <begin position="452"/>
        <end position="455"/>
    </location>
    <ligand>
        <name>FAD</name>
        <dbReference type="ChEBI" id="CHEBI:57692"/>
    </ligand>
</feature>
<keyword evidence="2 4" id="KW-0274">FAD</keyword>
<reference evidence="7 8" key="1">
    <citation type="submission" date="2017-07" db="EMBL/GenBank/DDBJ databases">
        <title>Isolation and whole genome analysis of endospore-forming bacteria from heroin.</title>
        <authorList>
            <person name="Kalinowski J."/>
            <person name="Ahrens B."/>
            <person name="Al-Dilaimi A."/>
            <person name="Winkler A."/>
            <person name="Wibberg D."/>
            <person name="Schleenbecker U."/>
            <person name="Ruckert C."/>
            <person name="Wolfel R."/>
            <person name="Grass G."/>
        </authorList>
    </citation>
    <scope>NUCLEOTIDE SEQUENCE [LARGE SCALE GENOMIC DNA]</scope>
    <source>
        <strain evidence="7 8">7528</strain>
    </source>
</reference>
<accession>A0A268ABI6</accession>
<dbReference type="InterPro" id="IPR012687">
    <property type="entry name" value="HpaB_Deino-type"/>
</dbReference>
<evidence type="ECO:0000259" key="6">
    <source>
        <dbReference type="Pfam" id="PF11794"/>
    </source>
</evidence>
<keyword evidence="3" id="KW-0560">Oxidoreductase</keyword>
<keyword evidence="7" id="KW-0503">Monooxygenase</keyword>
<evidence type="ECO:0000313" key="7">
    <source>
        <dbReference type="EMBL" id="PAD21488.1"/>
    </source>
</evidence>
<dbReference type="SUPFAM" id="SSF47203">
    <property type="entry name" value="Acyl-CoA dehydrogenase C-terminal domain-like"/>
    <property type="match status" value="1"/>
</dbReference>
<feature type="binding site" evidence="4">
    <location>
        <begin position="158"/>
        <end position="161"/>
    </location>
    <ligand>
        <name>FAD</name>
        <dbReference type="ChEBI" id="CHEBI:57692"/>
    </ligand>
</feature>
<evidence type="ECO:0000256" key="3">
    <source>
        <dbReference type="ARBA" id="ARBA00023002"/>
    </source>
</evidence>
<dbReference type="EMBL" id="NPBV01000010">
    <property type="protein sequence ID" value="PAD21488.1"/>
    <property type="molecule type" value="Genomic_DNA"/>
</dbReference>
<dbReference type="PANTHER" id="PTHR36117">
    <property type="entry name" value="4-HYDROXYPHENYLACETATE 3-MONOOXYGENASE-RELATED"/>
    <property type="match status" value="1"/>
</dbReference>
<gene>
    <name evidence="7" type="primary">hpaB</name>
    <name evidence="7" type="ORF">CHH64_08290</name>
</gene>
<dbReference type="GO" id="GO:0010124">
    <property type="term" value="P:phenylacetate catabolic process"/>
    <property type="evidence" value="ECO:0007669"/>
    <property type="project" value="InterPro"/>
</dbReference>
<dbReference type="InterPro" id="IPR024674">
    <property type="entry name" value="HpaB/PvcC/4-BUDH_N"/>
</dbReference>
<evidence type="ECO:0000256" key="1">
    <source>
        <dbReference type="ARBA" id="ARBA00022630"/>
    </source>
</evidence>
<dbReference type="Gene3D" id="1.10.3140.10">
    <property type="entry name" value="4-hydroxybutyryl-coa dehydratase, domain 1"/>
    <property type="match status" value="1"/>
</dbReference>
<proteinExistence type="predicted"/>
<feature type="binding site" evidence="4">
    <location>
        <position position="195"/>
    </location>
    <ligand>
        <name>FAD</name>
        <dbReference type="ChEBI" id="CHEBI:57692"/>
    </ligand>
</feature>
<comment type="caution">
    <text evidence="7">The sequence shown here is derived from an EMBL/GenBank/DDBJ whole genome shotgun (WGS) entry which is preliminary data.</text>
</comment>
<dbReference type="NCBIfam" id="TIGR02309">
    <property type="entry name" value="HpaB-1"/>
    <property type="match status" value="1"/>
</dbReference>
<dbReference type="InterPro" id="IPR046373">
    <property type="entry name" value="Acyl-CoA_Oxase/DH_mid-dom_sf"/>
</dbReference>
<sequence length="478" mass="53528">MCLSIRTGDAYLTSIDALGNKVLNGKSIVKKPLSKHGAFRGVMRTQAGLYDLQHDAAYTDLLTYTDNDTGERYGLSFLKPETKDDVKRRGGMIRCWAEQTHGMVGRSPDYMNTVLMALASSASLLEGKDNCFPNHLLSYYEYVRQHDLTMTHTFIDPQVNRADFYFEQNDEPIAAKVVDRNAEGIIIQGAKLLATQGGITDELVVMSSGGFEQDRGFGFAIPSNADGLTFVARESFAGGKSTADYPLSARYEEIDTIVLFDKVLIPWERIFYYDNVAVASSFKNQSNFAAFSLHQVLIRRIAKLEFAIGLVQSLIEEINIAEYQHVQEKAANLIILAEVLQSLLQRAEADAAPDQWGTFCPDLKPLQVASNLFARKYPEIAPTIHQLGASGLMSIPPLHAFKSEKGTALNHYLQSKTKLGKDRVKLFRLAWDFVMSSFGTRETLYEYFFFGDPVRLIGQFYGSVDFKPYTEKIDDLLT</sequence>
<evidence type="ECO:0000256" key="4">
    <source>
        <dbReference type="PIRSR" id="PIRSR000331-2"/>
    </source>
</evidence>
<dbReference type="GO" id="GO:0050660">
    <property type="term" value="F:flavin adenine dinucleotide binding"/>
    <property type="evidence" value="ECO:0007669"/>
    <property type="project" value="InterPro"/>
</dbReference>
<dbReference type="Proteomes" id="UP000216013">
    <property type="component" value="Unassembled WGS sequence"/>
</dbReference>
<evidence type="ECO:0000313" key="8">
    <source>
        <dbReference type="Proteomes" id="UP000216013"/>
    </source>
</evidence>
<dbReference type="InterPro" id="IPR004925">
    <property type="entry name" value="HpaB/PvcC/4-BUDH"/>
</dbReference>
<protein>
    <submittedName>
        <fullName evidence="7">4-hydroxyphenylacetate 3-monooxygenase, oxygenase component</fullName>
    </submittedName>
</protein>
<organism evidence="7 8">
    <name type="scientific">Terribacillus saccharophilus</name>
    <dbReference type="NCBI Taxonomy" id="361277"/>
    <lineage>
        <taxon>Bacteria</taxon>
        <taxon>Bacillati</taxon>
        <taxon>Bacillota</taxon>
        <taxon>Bacilli</taxon>
        <taxon>Bacillales</taxon>
        <taxon>Bacillaceae</taxon>
        <taxon>Terribacillus</taxon>
    </lineage>
</organism>
<dbReference type="AlphaFoldDB" id="A0A268ABI6"/>
<evidence type="ECO:0000256" key="2">
    <source>
        <dbReference type="ARBA" id="ARBA00022827"/>
    </source>
</evidence>
<dbReference type="GO" id="GO:0016627">
    <property type="term" value="F:oxidoreductase activity, acting on the CH-CH group of donors"/>
    <property type="evidence" value="ECO:0007669"/>
    <property type="project" value="InterPro"/>
</dbReference>
<dbReference type="Gene3D" id="2.40.110.10">
    <property type="entry name" value="Butyryl-CoA Dehydrogenase, subunit A, domain 2"/>
    <property type="match status" value="1"/>
</dbReference>
<dbReference type="Pfam" id="PF11794">
    <property type="entry name" value="HpaB_N"/>
    <property type="match status" value="1"/>
</dbReference>
<dbReference type="Pfam" id="PF03241">
    <property type="entry name" value="HpaB"/>
    <property type="match status" value="1"/>
</dbReference>
<dbReference type="PIRSF" id="PIRSF000331">
    <property type="entry name" value="HpaA_HpaB"/>
    <property type="match status" value="1"/>
</dbReference>
<feature type="domain" description="HpaB/PvcC/4-BUDH C-terminal" evidence="5">
    <location>
        <begin position="281"/>
        <end position="477"/>
    </location>
</feature>
<feature type="domain" description="HpaB/PvcC/4-BUDH N-terminal" evidence="6">
    <location>
        <begin position="7"/>
        <end position="271"/>
    </location>
</feature>
<dbReference type="InterPro" id="IPR036250">
    <property type="entry name" value="AcylCo_DH-like_C"/>
</dbReference>